<evidence type="ECO:0000256" key="3">
    <source>
        <dbReference type="ARBA" id="ARBA00008156"/>
    </source>
</evidence>
<dbReference type="SUPFAM" id="SSF46626">
    <property type="entry name" value="Cytochrome c"/>
    <property type="match status" value="1"/>
</dbReference>
<comment type="cofactor">
    <cofactor evidence="1">
        <name>Ca(2+)</name>
        <dbReference type="ChEBI" id="CHEBI:29108"/>
    </cofactor>
</comment>
<keyword evidence="11" id="KW-1015">Disulfide bond</keyword>
<feature type="domain" description="Cytochrome c" evidence="14">
    <location>
        <begin position="612"/>
        <end position="691"/>
    </location>
</feature>
<keyword evidence="16" id="KW-1185">Reference proteome</keyword>
<comment type="caution">
    <text evidence="15">The sequence shown here is derived from an EMBL/GenBank/DDBJ whole genome shotgun (WGS) entry which is preliminary data.</text>
</comment>
<comment type="similarity">
    <text evidence="3">Belongs to the bacterial PQQ dehydrogenase family.</text>
</comment>
<dbReference type="InterPro" id="IPR002372">
    <property type="entry name" value="PQQ_rpt_dom"/>
</dbReference>
<dbReference type="Gene3D" id="2.140.10.10">
    <property type="entry name" value="Quinoprotein alcohol dehydrogenase-like superfamily"/>
    <property type="match status" value="1"/>
</dbReference>
<evidence type="ECO:0000313" key="15">
    <source>
        <dbReference type="EMBL" id="MEX1664255.1"/>
    </source>
</evidence>
<evidence type="ECO:0000256" key="9">
    <source>
        <dbReference type="ARBA" id="ARBA00023002"/>
    </source>
</evidence>
<dbReference type="CDD" id="cd10279">
    <property type="entry name" value="PQQ_ADH_II"/>
    <property type="match status" value="1"/>
</dbReference>
<dbReference type="InterPro" id="IPR009056">
    <property type="entry name" value="Cyt_c-like_dom"/>
</dbReference>
<evidence type="ECO:0000256" key="7">
    <source>
        <dbReference type="ARBA" id="ARBA00022837"/>
    </source>
</evidence>
<evidence type="ECO:0000259" key="14">
    <source>
        <dbReference type="PROSITE" id="PS51007"/>
    </source>
</evidence>
<dbReference type="PROSITE" id="PS00364">
    <property type="entry name" value="BACTERIAL_PQQ_2"/>
    <property type="match status" value="1"/>
</dbReference>
<feature type="chain" id="PRO_5046947715" evidence="13">
    <location>
        <begin position="24"/>
        <end position="703"/>
    </location>
</feature>
<name>A0ABV3TSH0_9GAMM</name>
<keyword evidence="7" id="KW-0106">Calcium</keyword>
<dbReference type="EC" id="1.1.2.-" evidence="15"/>
<dbReference type="EMBL" id="JBFRYB010000001">
    <property type="protein sequence ID" value="MEX1664255.1"/>
    <property type="molecule type" value="Genomic_DNA"/>
</dbReference>
<keyword evidence="10 12" id="KW-0408">Iron</keyword>
<dbReference type="InterPro" id="IPR018391">
    <property type="entry name" value="PQQ_b-propeller_rpt"/>
</dbReference>
<dbReference type="NCBIfam" id="TIGR03075">
    <property type="entry name" value="PQQ_enz_alc_DH"/>
    <property type="match status" value="1"/>
</dbReference>
<gene>
    <name evidence="15" type="ORF">AB4875_02080</name>
</gene>
<dbReference type="InterPro" id="IPR036909">
    <property type="entry name" value="Cyt_c-like_dom_sf"/>
</dbReference>
<dbReference type="SUPFAM" id="SSF50998">
    <property type="entry name" value="Quinoprotein alcohol dehydrogenase-like"/>
    <property type="match status" value="1"/>
</dbReference>
<evidence type="ECO:0000256" key="1">
    <source>
        <dbReference type="ARBA" id="ARBA00001913"/>
    </source>
</evidence>
<keyword evidence="4 12" id="KW-0349">Heme</keyword>
<dbReference type="Pfam" id="PF13442">
    <property type="entry name" value="Cytochrome_CBB3"/>
    <property type="match status" value="1"/>
</dbReference>
<organism evidence="15 16">
    <name type="scientific">Zhongshania arctica</name>
    <dbReference type="NCBI Taxonomy" id="3238302"/>
    <lineage>
        <taxon>Bacteria</taxon>
        <taxon>Pseudomonadati</taxon>
        <taxon>Pseudomonadota</taxon>
        <taxon>Gammaproteobacteria</taxon>
        <taxon>Cellvibrionales</taxon>
        <taxon>Spongiibacteraceae</taxon>
        <taxon>Zhongshania</taxon>
    </lineage>
</organism>
<evidence type="ECO:0000256" key="5">
    <source>
        <dbReference type="ARBA" id="ARBA00022723"/>
    </source>
</evidence>
<evidence type="ECO:0000256" key="2">
    <source>
        <dbReference type="ARBA" id="ARBA00001931"/>
    </source>
</evidence>
<evidence type="ECO:0000256" key="12">
    <source>
        <dbReference type="PROSITE-ProRule" id="PRU00433"/>
    </source>
</evidence>
<dbReference type="Proteomes" id="UP001557484">
    <property type="component" value="Unassembled WGS sequence"/>
</dbReference>
<keyword evidence="9 15" id="KW-0560">Oxidoreductase</keyword>
<dbReference type="Pfam" id="PF01011">
    <property type="entry name" value="PQQ"/>
    <property type="match status" value="2"/>
</dbReference>
<proteinExistence type="inferred from homology"/>
<dbReference type="SMART" id="SM00564">
    <property type="entry name" value="PQQ"/>
    <property type="match status" value="5"/>
</dbReference>
<evidence type="ECO:0000256" key="13">
    <source>
        <dbReference type="SAM" id="SignalP"/>
    </source>
</evidence>
<keyword evidence="8" id="KW-0634">PQQ</keyword>
<protein>
    <submittedName>
        <fullName evidence="15">PQQ-dependent dehydrogenase, methanol/ethanol family</fullName>
        <ecNumber evidence="15">1.1.2.-</ecNumber>
    </submittedName>
</protein>
<comment type="cofactor">
    <cofactor evidence="2">
        <name>pyrroloquinoline quinone</name>
        <dbReference type="ChEBI" id="CHEBI:58442"/>
    </cofactor>
</comment>
<dbReference type="InterPro" id="IPR011047">
    <property type="entry name" value="Quinoprotein_ADH-like_sf"/>
</dbReference>
<reference evidence="15 16" key="1">
    <citation type="journal article" date="2011" name="Int. J. Syst. Evol. Microbiol.">
        <title>Zhongshania antarctica gen. nov., sp. nov. and Zhongshania guokunii sp. nov., gammaproteobacteria respectively isolated from coastal attached (fast) ice and surface seawater of the Antarctic.</title>
        <authorList>
            <person name="Li H.J."/>
            <person name="Zhang X.Y."/>
            <person name="Chen C.X."/>
            <person name="Zhang Y.J."/>
            <person name="Gao Z.M."/>
            <person name="Yu Y."/>
            <person name="Chen X.L."/>
            <person name="Chen B."/>
            <person name="Zhang Y.Z."/>
        </authorList>
    </citation>
    <scope>NUCLEOTIDE SEQUENCE [LARGE SCALE GENOMIC DNA]</scope>
    <source>
        <strain evidence="15 16">R06B22</strain>
    </source>
</reference>
<evidence type="ECO:0000256" key="8">
    <source>
        <dbReference type="ARBA" id="ARBA00022891"/>
    </source>
</evidence>
<evidence type="ECO:0000256" key="6">
    <source>
        <dbReference type="ARBA" id="ARBA00022729"/>
    </source>
</evidence>
<dbReference type="InterPro" id="IPR001479">
    <property type="entry name" value="Quinoprotein_DH_CS"/>
</dbReference>
<accession>A0ABV3TSH0</accession>
<evidence type="ECO:0000313" key="16">
    <source>
        <dbReference type="Proteomes" id="UP001557484"/>
    </source>
</evidence>
<keyword evidence="5 12" id="KW-0479">Metal-binding</keyword>
<dbReference type="PROSITE" id="PS51007">
    <property type="entry name" value="CYTC"/>
    <property type="match status" value="1"/>
</dbReference>
<sequence length="703" mass="75743">MNNIGLPPLRWVSLVCAPLFLLACSKAPIPADMASAAEPVIVQEWSKHGGSDAEQRFSPLEQITPANVEQLGLAWAFDLGVSRGIEATPLVVDGVIYVTATWNKVSALDARTGELRWQFDPQVDRSKAADLCCDAVNRGVAYSDGKIITGTIDGRLIALDAKTGKKLWDVVTVDQSQPYTITGAPRIVNGKAIIGNGGAEYGVRGYVSAYDVNNGDMVWRFYTVPGNPADGFESPAMAKAAETWKGEWWKYGGGGTVWDSMAYDPELDLLYVGVGNGSPWNQNIRSPGGGDNLYLSSIVALRPETGEYVWHYQTTPGETWDYTATQHMILAELDIDGKPRKVIMQAPKNGFFYVIDRATGELLSAENYVPVNWATHIDTKTGRPAEVPEARWGGRAPHLQLPGPFGGHNWHPMSFSPDTGLVYIPAIEAPYIYSDDKNFSFKEGHWNTGADSAMGSLPTDMAQFKAIKAALKGRLLAWDPVKQRPAWQVEHGSPWNGGVLSTAGGLVFQGNADAKLVAYRADTGERLWDFFAQTGIVAPPISYELDGEQYLAVASGWGGTFTLVYGGLFPAGSDAGVGRLMVFKLGATAKLPVLAESTMAKPTPPASTANAATIAKGKQLYDNNCVVCHGDHVISSGLIPDLRWSPLLNSDEAFKAVVIDGGLTSRGMPAFRGIISESELKILRAYIISAANEGLEEKLGIGK</sequence>
<dbReference type="Gene3D" id="1.10.760.10">
    <property type="entry name" value="Cytochrome c-like domain"/>
    <property type="match status" value="1"/>
</dbReference>
<dbReference type="PANTHER" id="PTHR32303">
    <property type="entry name" value="QUINOPROTEIN ALCOHOL DEHYDROGENASE (CYTOCHROME C)"/>
    <property type="match status" value="1"/>
</dbReference>
<evidence type="ECO:0000256" key="10">
    <source>
        <dbReference type="ARBA" id="ARBA00023004"/>
    </source>
</evidence>
<keyword evidence="6 13" id="KW-0732">Signal</keyword>
<feature type="signal peptide" evidence="13">
    <location>
        <begin position="1"/>
        <end position="23"/>
    </location>
</feature>
<dbReference type="InterPro" id="IPR017512">
    <property type="entry name" value="PQQ_MeOH/EtOH_DH"/>
</dbReference>
<evidence type="ECO:0000256" key="11">
    <source>
        <dbReference type="ARBA" id="ARBA00023157"/>
    </source>
</evidence>
<evidence type="ECO:0000256" key="4">
    <source>
        <dbReference type="ARBA" id="ARBA00022617"/>
    </source>
</evidence>
<dbReference type="RefSeq" id="WP_368374380.1">
    <property type="nucleotide sequence ID" value="NZ_JBFRYB010000001.1"/>
</dbReference>
<dbReference type="GO" id="GO:0016491">
    <property type="term" value="F:oxidoreductase activity"/>
    <property type="evidence" value="ECO:0007669"/>
    <property type="project" value="UniProtKB-KW"/>
</dbReference>